<evidence type="ECO:0000259" key="5">
    <source>
        <dbReference type="Pfam" id="PF01168"/>
    </source>
</evidence>
<reference evidence="6" key="1">
    <citation type="submission" date="2019-09" db="EMBL/GenBank/DDBJ databases">
        <title>Characterisation of the sponge microbiome using genome-centric metagenomics.</title>
        <authorList>
            <person name="Engelberts J.P."/>
            <person name="Robbins S.J."/>
            <person name="De Goeij J.M."/>
            <person name="Aranda M."/>
            <person name="Bell S.C."/>
            <person name="Webster N.S."/>
        </authorList>
    </citation>
    <scope>NUCLEOTIDE SEQUENCE</scope>
    <source>
        <strain evidence="6">SB0664_bin_27</strain>
    </source>
</reference>
<comment type="caution">
    <text evidence="6">The sequence shown here is derived from an EMBL/GenBank/DDBJ whole genome shotgun (WGS) entry which is preliminary data.</text>
</comment>
<gene>
    <name evidence="6" type="ORF">F4Y42_07160</name>
</gene>
<dbReference type="Gene3D" id="3.20.20.10">
    <property type="entry name" value="Alanine racemase"/>
    <property type="match status" value="1"/>
</dbReference>
<dbReference type="PANTHER" id="PTHR10146:SF14">
    <property type="entry name" value="PYRIDOXAL PHOSPHATE HOMEOSTASIS PROTEIN"/>
    <property type="match status" value="1"/>
</dbReference>
<keyword evidence="1 2" id="KW-0663">Pyridoxal phosphate</keyword>
<dbReference type="Pfam" id="PF01168">
    <property type="entry name" value="Ala_racemase_N"/>
    <property type="match status" value="1"/>
</dbReference>
<dbReference type="EMBL" id="VXRG01000063">
    <property type="protein sequence ID" value="MXY93217.1"/>
    <property type="molecule type" value="Genomic_DNA"/>
</dbReference>
<dbReference type="SUPFAM" id="SSF51419">
    <property type="entry name" value="PLP-binding barrel"/>
    <property type="match status" value="1"/>
</dbReference>
<protein>
    <recommendedName>
        <fullName evidence="2">Pyridoxal phosphate homeostasis protein</fullName>
        <shortName evidence="2">PLP homeostasis protein</shortName>
    </recommendedName>
</protein>
<comment type="similarity">
    <text evidence="2 4">Belongs to the pyridoxal phosphate-binding protein YggS/PROSC family.</text>
</comment>
<accession>A0A6B0YRL5</accession>
<evidence type="ECO:0000256" key="4">
    <source>
        <dbReference type="RuleBase" id="RU004514"/>
    </source>
</evidence>
<comment type="function">
    <text evidence="2">Pyridoxal 5'-phosphate (PLP)-binding protein, which is involved in PLP homeostasis.</text>
</comment>
<evidence type="ECO:0000313" key="6">
    <source>
        <dbReference type="EMBL" id="MXY93217.1"/>
    </source>
</evidence>
<dbReference type="CDD" id="cd00635">
    <property type="entry name" value="PLPDE_III_YBL036c_like"/>
    <property type="match status" value="1"/>
</dbReference>
<dbReference type="InterPro" id="IPR029066">
    <property type="entry name" value="PLP-binding_barrel"/>
</dbReference>
<evidence type="ECO:0000256" key="2">
    <source>
        <dbReference type="HAMAP-Rule" id="MF_02087"/>
    </source>
</evidence>
<organism evidence="6">
    <name type="scientific">Caldilineaceae bacterium SB0664_bin_27</name>
    <dbReference type="NCBI Taxonomy" id="2605260"/>
    <lineage>
        <taxon>Bacteria</taxon>
        <taxon>Bacillati</taxon>
        <taxon>Chloroflexota</taxon>
        <taxon>Caldilineae</taxon>
        <taxon>Caldilineales</taxon>
        <taxon>Caldilineaceae</taxon>
    </lineage>
</organism>
<dbReference type="NCBIfam" id="TIGR00044">
    <property type="entry name" value="YggS family pyridoxal phosphate-dependent enzyme"/>
    <property type="match status" value="1"/>
</dbReference>
<dbReference type="PIRSF" id="PIRSF004848">
    <property type="entry name" value="YBL036c_PLPDEIII"/>
    <property type="match status" value="1"/>
</dbReference>
<comment type="cofactor">
    <cofactor evidence="3">
        <name>pyridoxal 5'-phosphate</name>
        <dbReference type="ChEBI" id="CHEBI:597326"/>
    </cofactor>
</comment>
<dbReference type="PANTHER" id="PTHR10146">
    <property type="entry name" value="PROLINE SYNTHETASE CO-TRANSCRIBED BACTERIAL HOMOLOG PROTEIN"/>
    <property type="match status" value="1"/>
</dbReference>
<dbReference type="AlphaFoldDB" id="A0A6B0YRL5"/>
<evidence type="ECO:0000256" key="3">
    <source>
        <dbReference type="PIRSR" id="PIRSR004848-1"/>
    </source>
</evidence>
<evidence type="ECO:0000256" key="1">
    <source>
        <dbReference type="ARBA" id="ARBA00022898"/>
    </source>
</evidence>
<dbReference type="InterPro" id="IPR011078">
    <property type="entry name" value="PyrdxlP_homeostasis"/>
</dbReference>
<name>A0A6B0YRL5_9CHLR</name>
<feature type="modified residue" description="N6-(pyridoxal phosphate)lysine" evidence="2 3">
    <location>
        <position position="35"/>
    </location>
</feature>
<dbReference type="InterPro" id="IPR001608">
    <property type="entry name" value="Ala_racemase_N"/>
</dbReference>
<dbReference type="GO" id="GO:0030170">
    <property type="term" value="F:pyridoxal phosphate binding"/>
    <property type="evidence" value="ECO:0007669"/>
    <property type="project" value="UniProtKB-UniRule"/>
</dbReference>
<feature type="domain" description="Alanine racemase N-terminal" evidence="5">
    <location>
        <begin position="9"/>
        <end position="246"/>
    </location>
</feature>
<proteinExistence type="inferred from homology"/>
<dbReference type="HAMAP" id="MF_02087">
    <property type="entry name" value="PLP_homeostasis"/>
    <property type="match status" value="1"/>
</dbReference>
<dbReference type="FunFam" id="3.20.20.10:FF:000018">
    <property type="entry name" value="Pyridoxal phosphate homeostasis protein"/>
    <property type="match status" value="1"/>
</dbReference>
<sequence length="249" mass="27052">MTIAENLLHVRARMAKAAQRAQRSPDEITLVAVSKTKPLALIAETAAAGQVDFGENRVEELWEKAEAAAAAGLDPIRWHAIGTIQSRKAKLALGPPPAADQPGSGAICLIHAVDRPKIAQRLSRLAAENDRLLDVLLEVNVSGEATKHGFSPASLVDALPALLDLPALRFCGLMTMAPYVDDAEEVRPLFRQLRCLLQELQHTFPPAQFPQATWQHLSMGMTSDFEVAIEEGATIVRVGTAIFGHREYE</sequence>